<dbReference type="RefSeq" id="WP_162279631.1">
    <property type="nucleotide sequence ID" value="NZ_CP028009.1"/>
</dbReference>
<sequence>MYKGYLKGNGKYAVSKLNDITKLLAYYLVKKQNSFVGILNNDYIMADIDDLAEVLLEIVEAKKSNALC</sequence>
<protein>
    <submittedName>
        <fullName evidence="1">Uncharacterized protein</fullName>
    </submittedName>
</protein>
<dbReference type="AlphaFoldDB" id="A0AB73UBF0"/>
<evidence type="ECO:0000313" key="2">
    <source>
        <dbReference type="Proteomes" id="UP000464780"/>
    </source>
</evidence>
<gene>
    <name evidence="1" type="ORF">C1N66_00280</name>
</gene>
<evidence type="ECO:0000313" key="1">
    <source>
        <dbReference type="EMBL" id="QHV41702.1"/>
    </source>
</evidence>
<name>A0AB73UBF0_BACCE</name>
<reference evidence="1 2" key="1">
    <citation type="submission" date="2018-03" db="EMBL/GenBank/DDBJ databases">
        <title>The complete genome of bacterial strain SGAir0260.</title>
        <authorList>
            <person name="Schuster S.C."/>
        </authorList>
    </citation>
    <scope>NUCLEOTIDE SEQUENCE [LARGE SCALE GENOMIC DNA]</scope>
    <source>
        <strain evidence="1 2">SGAir0260</strain>
    </source>
</reference>
<proteinExistence type="predicted"/>
<accession>A0AB73UBF0</accession>
<dbReference type="EMBL" id="CP028009">
    <property type="protein sequence ID" value="QHV41702.1"/>
    <property type="molecule type" value="Genomic_DNA"/>
</dbReference>
<dbReference type="Proteomes" id="UP000464780">
    <property type="component" value="Chromosome"/>
</dbReference>
<organism evidence="1 2">
    <name type="scientific">Bacillus cereus</name>
    <dbReference type="NCBI Taxonomy" id="1396"/>
    <lineage>
        <taxon>Bacteria</taxon>
        <taxon>Bacillati</taxon>
        <taxon>Bacillota</taxon>
        <taxon>Bacilli</taxon>
        <taxon>Bacillales</taxon>
        <taxon>Bacillaceae</taxon>
        <taxon>Bacillus</taxon>
        <taxon>Bacillus cereus group</taxon>
    </lineage>
</organism>